<dbReference type="PANTHER" id="PTHR22911:SF135">
    <property type="entry name" value="BLR4310 PROTEIN"/>
    <property type="match status" value="1"/>
</dbReference>
<dbReference type="Proteomes" id="UP000239480">
    <property type="component" value="Unassembled WGS sequence"/>
</dbReference>
<feature type="transmembrane region" description="Helical" evidence="1">
    <location>
        <begin position="95"/>
        <end position="117"/>
    </location>
</feature>
<feature type="transmembrane region" description="Helical" evidence="1">
    <location>
        <begin position="126"/>
        <end position="147"/>
    </location>
</feature>
<evidence type="ECO:0000256" key="1">
    <source>
        <dbReference type="SAM" id="Phobius"/>
    </source>
</evidence>
<feature type="transmembrane region" description="Helical" evidence="1">
    <location>
        <begin position="153"/>
        <end position="172"/>
    </location>
</feature>
<keyword evidence="4" id="KW-1185">Reference proteome</keyword>
<feature type="transmembrane region" description="Helical" evidence="1">
    <location>
        <begin position="35"/>
        <end position="56"/>
    </location>
</feature>
<reference evidence="3 4" key="1">
    <citation type="submission" date="2018-03" db="EMBL/GenBank/DDBJ databases">
        <title>Genomic Encyclopedia of Archaeal and Bacterial Type Strains, Phase II (KMG-II): from individual species to whole genera.</title>
        <authorList>
            <person name="Goeker M."/>
        </authorList>
    </citation>
    <scope>NUCLEOTIDE SEQUENCE [LARGE SCALE GENOMIC DNA]</scope>
    <source>
        <strain evidence="3 4">DSM 29328</strain>
    </source>
</reference>
<dbReference type="InterPro" id="IPR037185">
    <property type="entry name" value="EmrE-like"/>
</dbReference>
<dbReference type="EMBL" id="PVTD01000013">
    <property type="protein sequence ID" value="PRY20442.1"/>
    <property type="molecule type" value="Genomic_DNA"/>
</dbReference>
<accession>A0A2T0RH36</accession>
<keyword evidence="1" id="KW-0812">Transmembrane</keyword>
<feature type="domain" description="EamA" evidence="2">
    <location>
        <begin position="150"/>
        <end position="275"/>
    </location>
</feature>
<dbReference type="InterPro" id="IPR000620">
    <property type="entry name" value="EamA_dom"/>
</dbReference>
<feature type="transmembrane region" description="Helical" evidence="1">
    <location>
        <begin position="261"/>
        <end position="279"/>
    </location>
</feature>
<dbReference type="PANTHER" id="PTHR22911">
    <property type="entry name" value="ACYL-MALONYL CONDENSING ENZYME-RELATED"/>
    <property type="match status" value="1"/>
</dbReference>
<proteinExistence type="predicted"/>
<comment type="caution">
    <text evidence="3">The sequence shown here is derived from an EMBL/GenBank/DDBJ whole genome shotgun (WGS) entry which is preliminary data.</text>
</comment>
<dbReference type="AlphaFoldDB" id="A0A2T0RH36"/>
<feature type="transmembrane region" description="Helical" evidence="1">
    <location>
        <begin position="68"/>
        <end position="89"/>
    </location>
</feature>
<gene>
    <name evidence="3" type="ORF">CLV78_11341</name>
</gene>
<evidence type="ECO:0000259" key="2">
    <source>
        <dbReference type="Pfam" id="PF00892"/>
    </source>
</evidence>
<feature type="transmembrane region" description="Helical" evidence="1">
    <location>
        <begin position="236"/>
        <end position="255"/>
    </location>
</feature>
<sequence>MTSKRSDYATGVILLIAAALTYSTAGIFTKGVVAGAWAVIFWRGLFAALFTTAWTLQQGSLRAQFGKMGRAGWAVGVIGAVGAAAFIPAFKLTSIANVALIYAAAPLLAAVMAWVAIGERITRRTLIGALLAIAGVGVIVSGSIGSLNLIGDGLALVMTLVMATIMVIYRVYPETPGAGPSVMQSLFLLPPSFIFGQPLQTAPFEIAILAAFGLLFAIASVTLAEGAKRVPSGQTALISALETPLAPLLAFLVFFEIPSTATVIGGAAVLFGVLYSIRVEKHQGTVAKQKGAEL</sequence>
<evidence type="ECO:0000313" key="4">
    <source>
        <dbReference type="Proteomes" id="UP000239480"/>
    </source>
</evidence>
<dbReference type="GO" id="GO:0016020">
    <property type="term" value="C:membrane"/>
    <property type="evidence" value="ECO:0007669"/>
    <property type="project" value="InterPro"/>
</dbReference>
<organism evidence="3 4">
    <name type="scientific">Aliiruegeria haliotis</name>
    <dbReference type="NCBI Taxonomy" id="1280846"/>
    <lineage>
        <taxon>Bacteria</taxon>
        <taxon>Pseudomonadati</taxon>
        <taxon>Pseudomonadota</taxon>
        <taxon>Alphaproteobacteria</taxon>
        <taxon>Rhodobacterales</taxon>
        <taxon>Roseobacteraceae</taxon>
        <taxon>Aliiruegeria</taxon>
    </lineage>
</organism>
<feature type="domain" description="EamA" evidence="2">
    <location>
        <begin position="10"/>
        <end position="140"/>
    </location>
</feature>
<dbReference type="Pfam" id="PF00892">
    <property type="entry name" value="EamA"/>
    <property type="match status" value="2"/>
</dbReference>
<name>A0A2T0RH36_9RHOB</name>
<evidence type="ECO:0000313" key="3">
    <source>
        <dbReference type="EMBL" id="PRY20442.1"/>
    </source>
</evidence>
<keyword evidence="1" id="KW-1133">Transmembrane helix</keyword>
<protein>
    <submittedName>
        <fullName evidence="3">EamA domain-containing membrane protein RarD</fullName>
    </submittedName>
</protein>
<keyword evidence="1" id="KW-0472">Membrane</keyword>
<feature type="transmembrane region" description="Helical" evidence="1">
    <location>
        <begin position="206"/>
        <end position="224"/>
    </location>
</feature>
<dbReference type="SUPFAM" id="SSF103481">
    <property type="entry name" value="Multidrug resistance efflux transporter EmrE"/>
    <property type="match status" value="2"/>
</dbReference>